<dbReference type="InterPro" id="IPR012381">
    <property type="entry name" value="EutP_PduV"/>
</dbReference>
<dbReference type="RefSeq" id="WP_310225495.1">
    <property type="nucleotide sequence ID" value="NZ_JAVDSB010000002.1"/>
</dbReference>
<dbReference type="CDD" id="cd00882">
    <property type="entry name" value="Ras_like_GTPase"/>
    <property type="match status" value="1"/>
</dbReference>
<comment type="caution">
    <text evidence="2">The sequence shown here is derived from an EMBL/GenBank/DDBJ whole genome shotgun (WGS) entry which is preliminary data.</text>
</comment>
<keyword evidence="3" id="KW-1185">Reference proteome</keyword>
<evidence type="ECO:0000256" key="1">
    <source>
        <dbReference type="PIRNR" id="PIRNR036409"/>
    </source>
</evidence>
<comment type="similarity">
    <text evidence="1">Belongs to the EutP/PduV family.</text>
</comment>
<name>A0ABU1NSW5_9BACL</name>
<organism evidence="2 3">
    <name type="scientific">Paenibacillus qinlingensis</name>
    <dbReference type="NCBI Taxonomy" id="1837343"/>
    <lineage>
        <taxon>Bacteria</taxon>
        <taxon>Bacillati</taxon>
        <taxon>Bacillota</taxon>
        <taxon>Bacilli</taxon>
        <taxon>Bacillales</taxon>
        <taxon>Paenibacillaceae</taxon>
        <taxon>Paenibacillus</taxon>
    </lineage>
</organism>
<protein>
    <submittedName>
        <fullName evidence="2">Ethanolamine utilization protein EutP</fullName>
    </submittedName>
</protein>
<dbReference type="InterPro" id="IPR027417">
    <property type="entry name" value="P-loop_NTPase"/>
</dbReference>
<dbReference type="Pfam" id="PF10662">
    <property type="entry name" value="PduV-EutP"/>
    <property type="match status" value="1"/>
</dbReference>
<reference evidence="2 3" key="1">
    <citation type="submission" date="2023-07" db="EMBL/GenBank/DDBJ databases">
        <title>Sorghum-associated microbial communities from plants grown in Nebraska, USA.</title>
        <authorList>
            <person name="Schachtman D."/>
        </authorList>
    </citation>
    <scope>NUCLEOTIDE SEQUENCE [LARGE SCALE GENOMIC DNA]</scope>
    <source>
        <strain evidence="2 3">CC258</strain>
    </source>
</reference>
<dbReference type="PIRSF" id="PIRSF036409">
    <property type="entry name" value="EutP_PduV"/>
    <property type="match status" value="1"/>
</dbReference>
<evidence type="ECO:0000313" key="2">
    <source>
        <dbReference type="EMBL" id="MDR6550570.1"/>
    </source>
</evidence>
<proteinExistence type="inferred from homology"/>
<dbReference type="PANTHER" id="PTHR40453">
    <property type="entry name" value="PROTEIN YOEF"/>
    <property type="match status" value="1"/>
</dbReference>
<keyword evidence="1" id="KW-0547">Nucleotide-binding</keyword>
<dbReference type="SUPFAM" id="SSF52540">
    <property type="entry name" value="P-loop containing nucleoside triphosphate hydrolases"/>
    <property type="match status" value="1"/>
</dbReference>
<dbReference type="Proteomes" id="UP001267290">
    <property type="component" value="Unassembled WGS sequence"/>
</dbReference>
<accession>A0ABU1NSW5</accession>
<sequence>MNANYRAMLIGSIGAGKSTLLDALLGRQVKTLKTQALNFEDWLVDTPGEYTENPFFYRSILATAQEVTHVLFVQDATHAKTIFPPNFASGFNKLPIGVVSKADAPIAQVDRAVKLVRQAIPRGAIVISSSFTGQGMQEIKDLVQQCATLEEMKTYCTRTAVRHLIFHP</sequence>
<gene>
    <name evidence="2" type="ORF">J2736_001757</name>
</gene>
<evidence type="ECO:0000313" key="3">
    <source>
        <dbReference type="Proteomes" id="UP001267290"/>
    </source>
</evidence>
<dbReference type="EMBL" id="JAVDSB010000002">
    <property type="protein sequence ID" value="MDR6550570.1"/>
    <property type="molecule type" value="Genomic_DNA"/>
</dbReference>
<dbReference type="Gene3D" id="3.40.50.300">
    <property type="entry name" value="P-loop containing nucleotide triphosphate hydrolases"/>
    <property type="match status" value="1"/>
</dbReference>
<dbReference type="PANTHER" id="PTHR40453:SF1">
    <property type="entry name" value="PROTEIN YOEF"/>
    <property type="match status" value="1"/>
</dbReference>